<keyword evidence="2" id="KW-0548">Nucleotidyltransferase</keyword>
<dbReference type="RefSeq" id="WP_105713133.1">
    <property type="nucleotide sequence ID" value="NZ_JAHPTS010000002.1"/>
</dbReference>
<dbReference type="GO" id="GO:0052621">
    <property type="term" value="F:diguanylate cyclase activity"/>
    <property type="evidence" value="ECO:0007669"/>
    <property type="project" value="UniProtKB-EC"/>
</dbReference>
<dbReference type="NCBIfam" id="TIGR00254">
    <property type="entry name" value="GGDEF"/>
    <property type="match status" value="1"/>
</dbReference>
<dbReference type="InterPro" id="IPR029787">
    <property type="entry name" value="Nucleotide_cyclase"/>
</dbReference>
<organism evidence="2 3">
    <name type="scientific">Acinetobacter guillouiae</name>
    <name type="common">Acinetobacter genomosp. 11</name>
    <dbReference type="NCBI Taxonomy" id="106649"/>
    <lineage>
        <taxon>Bacteria</taxon>
        <taxon>Pseudomonadati</taxon>
        <taxon>Pseudomonadota</taxon>
        <taxon>Gammaproteobacteria</taxon>
        <taxon>Moraxellales</taxon>
        <taxon>Moraxellaceae</taxon>
        <taxon>Acinetobacter</taxon>
    </lineage>
</organism>
<dbReference type="SUPFAM" id="SSF55785">
    <property type="entry name" value="PYP-like sensor domain (PAS domain)"/>
    <property type="match status" value="1"/>
</dbReference>
<comment type="caution">
    <text evidence="2">The sequence shown here is derived from an EMBL/GenBank/DDBJ whole genome shotgun (WGS) entry which is preliminary data.</text>
</comment>
<name>A0A8X8KDX8_ACIGI</name>
<dbReference type="CDD" id="cd01949">
    <property type="entry name" value="GGDEF"/>
    <property type="match status" value="1"/>
</dbReference>
<reference evidence="2" key="1">
    <citation type="submission" date="2021-07" db="EMBL/GenBank/DDBJ databases">
        <authorList>
            <person name="Fernandez M."/>
            <person name="Pereira P."/>
            <person name="Torres Tejerizo G.A."/>
            <person name="Gonzalez P."/>
            <person name="Agostini E."/>
        </authorList>
    </citation>
    <scope>NUCLEOTIDE SEQUENCE</scope>
    <source>
        <strain evidence="2">SFC 500-1A</strain>
    </source>
</reference>
<dbReference type="SMART" id="SM00267">
    <property type="entry name" value="GGDEF"/>
    <property type="match status" value="1"/>
</dbReference>
<dbReference type="InterPro" id="IPR043128">
    <property type="entry name" value="Rev_trsase/Diguanyl_cyclase"/>
</dbReference>
<dbReference type="Pfam" id="PF00990">
    <property type="entry name" value="GGDEF"/>
    <property type="match status" value="1"/>
</dbReference>
<dbReference type="SUPFAM" id="SSF55073">
    <property type="entry name" value="Nucleotide cyclase"/>
    <property type="match status" value="1"/>
</dbReference>
<gene>
    <name evidence="2" type="ORF">KW868_02060</name>
</gene>
<dbReference type="PANTHER" id="PTHR44757">
    <property type="entry name" value="DIGUANYLATE CYCLASE DGCP"/>
    <property type="match status" value="1"/>
</dbReference>
<dbReference type="AlphaFoldDB" id="A0A8X8KDX8"/>
<evidence type="ECO:0000313" key="3">
    <source>
        <dbReference type="Proteomes" id="UP000887320"/>
    </source>
</evidence>
<dbReference type="Gene3D" id="3.30.450.20">
    <property type="entry name" value="PAS domain"/>
    <property type="match status" value="1"/>
</dbReference>
<dbReference type="PROSITE" id="PS50887">
    <property type="entry name" value="GGDEF"/>
    <property type="match status" value="1"/>
</dbReference>
<protein>
    <submittedName>
        <fullName evidence="2">Diguanylate cyclase</fullName>
        <ecNumber evidence="2">2.7.7.65</ecNumber>
    </submittedName>
</protein>
<dbReference type="PANTHER" id="PTHR44757:SF2">
    <property type="entry name" value="BIOFILM ARCHITECTURE MAINTENANCE PROTEIN MBAA"/>
    <property type="match status" value="1"/>
</dbReference>
<dbReference type="InterPro" id="IPR035965">
    <property type="entry name" value="PAS-like_dom_sf"/>
</dbReference>
<proteinExistence type="predicted"/>
<dbReference type="InterPro" id="IPR052155">
    <property type="entry name" value="Biofilm_reg_signaling"/>
</dbReference>
<dbReference type="Gene3D" id="3.30.70.270">
    <property type="match status" value="1"/>
</dbReference>
<dbReference type="Proteomes" id="UP000887320">
    <property type="component" value="Unassembled WGS sequence"/>
</dbReference>
<accession>A0A8X8KDX8</accession>
<dbReference type="InterPro" id="IPR000160">
    <property type="entry name" value="GGDEF_dom"/>
</dbReference>
<keyword evidence="2" id="KW-0808">Transferase</keyword>
<evidence type="ECO:0000259" key="1">
    <source>
        <dbReference type="PROSITE" id="PS50887"/>
    </source>
</evidence>
<dbReference type="EMBL" id="JAHWXT010000001">
    <property type="protein sequence ID" value="MCF0263261.1"/>
    <property type="molecule type" value="Genomic_DNA"/>
</dbReference>
<dbReference type="EC" id="2.7.7.65" evidence="2"/>
<feature type="domain" description="GGDEF" evidence="1">
    <location>
        <begin position="181"/>
        <end position="317"/>
    </location>
</feature>
<evidence type="ECO:0000313" key="2">
    <source>
        <dbReference type="EMBL" id="MCF0263261.1"/>
    </source>
</evidence>
<sequence length="319" mass="37326">MEQESKKLRDSLEDIKVFEYLKDIDKLHLVSFISQIPLPIALFDQEARFLGVNQKFADIYESDALYLFDKLLNTFSTVVYAHFTEAMRYFSKNKNYFEQEFYVKGKFYLSYFKAIRNQYDEIETVVVVCSDITRLKRRENVLLQNNKKLHDHLYLDFVTGLQNAFAFEHYLNKIWQNSCDSHLSFLKIDLDNFKRFNQLNSYTAGDEVLIQLGSVLNEAIAQTEEAEIFRLNSASFVIVIEHLTEWAVVTLAERLKFAVTNEKILFGSNNEYLTASIGIYHLDPHNQPTEVDVLQKLEFAVRSAKEKGRNSLFLLKNEI</sequence>